<dbReference type="RefSeq" id="WP_007617858.1">
    <property type="nucleotide sequence ID" value="NZ_BAEO01000015.1"/>
</dbReference>
<proteinExistence type="predicted"/>
<dbReference type="CDD" id="cd19076">
    <property type="entry name" value="AKR_AKR13A_13D"/>
    <property type="match status" value="1"/>
</dbReference>
<name>K6Z464_9ALTE</name>
<dbReference type="eggNOG" id="COG0667">
    <property type="taxonomic scope" value="Bacteria"/>
</dbReference>
<accession>K6Z464</accession>
<evidence type="ECO:0000256" key="1">
    <source>
        <dbReference type="ARBA" id="ARBA00023002"/>
    </source>
</evidence>
<dbReference type="Pfam" id="PF00248">
    <property type="entry name" value="Aldo_ket_red"/>
    <property type="match status" value="1"/>
</dbReference>
<protein>
    <submittedName>
        <fullName evidence="3">Pyridoxal reductase</fullName>
    </submittedName>
</protein>
<dbReference type="Gene3D" id="3.20.20.100">
    <property type="entry name" value="NADP-dependent oxidoreductase domain"/>
    <property type="match status" value="1"/>
</dbReference>
<evidence type="ECO:0000259" key="2">
    <source>
        <dbReference type="Pfam" id="PF00248"/>
    </source>
</evidence>
<reference evidence="3 4" key="1">
    <citation type="journal article" date="2017" name="Antonie Van Leeuwenhoek">
        <title>Rhizobium rhizosphaerae sp. nov., a novel species isolated from rice rhizosphere.</title>
        <authorList>
            <person name="Zhao J.J."/>
            <person name="Zhang J."/>
            <person name="Zhang R.J."/>
            <person name="Zhang C.W."/>
            <person name="Yin H.Q."/>
            <person name="Zhang X.X."/>
        </authorList>
    </citation>
    <scope>NUCLEOTIDE SEQUENCE [LARGE SCALE GENOMIC DNA]</scope>
    <source>
        <strain evidence="3 4">BSs20135</strain>
    </source>
</reference>
<dbReference type="GO" id="GO:0016491">
    <property type="term" value="F:oxidoreductase activity"/>
    <property type="evidence" value="ECO:0007669"/>
    <property type="project" value="UniProtKB-KW"/>
</dbReference>
<evidence type="ECO:0000313" key="3">
    <source>
        <dbReference type="EMBL" id="GAC18225.1"/>
    </source>
</evidence>
<keyword evidence="1" id="KW-0560">Oxidoreductase</keyword>
<dbReference type="InterPro" id="IPR036812">
    <property type="entry name" value="NAD(P)_OxRdtase_dom_sf"/>
</dbReference>
<feature type="domain" description="NADP-dependent oxidoreductase" evidence="2">
    <location>
        <begin position="16"/>
        <end position="310"/>
    </location>
</feature>
<dbReference type="GO" id="GO:0005737">
    <property type="term" value="C:cytoplasm"/>
    <property type="evidence" value="ECO:0007669"/>
    <property type="project" value="TreeGrafter"/>
</dbReference>
<organism evidence="3 4">
    <name type="scientific">Paraglaciecola arctica BSs20135</name>
    <dbReference type="NCBI Taxonomy" id="493475"/>
    <lineage>
        <taxon>Bacteria</taxon>
        <taxon>Pseudomonadati</taxon>
        <taxon>Pseudomonadota</taxon>
        <taxon>Gammaproteobacteria</taxon>
        <taxon>Alteromonadales</taxon>
        <taxon>Alteromonadaceae</taxon>
        <taxon>Paraglaciecola</taxon>
    </lineage>
</organism>
<dbReference type="OrthoDB" id="9772407at2"/>
<dbReference type="EMBL" id="BAEO01000015">
    <property type="protein sequence ID" value="GAC18225.1"/>
    <property type="molecule type" value="Genomic_DNA"/>
</dbReference>
<evidence type="ECO:0000313" key="4">
    <source>
        <dbReference type="Proteomes" id="UP000006327"/>
    </source>
</evidence>
<dbReference type="AlphaFoldDB" id="K6Z464"/>
<sequence>MKTRFLGTQGLEVSSIGLGCMGMSDFYGRHDDTQSFNTLSQAIGSGVNFWDTSDIYGPKTNEELLGRYFAKHPQHRNKIVLATKFGIMRNSEGDFLGFNGRPEYVRQACEASLQRLGVDHIDLYYQHRMDPAVPIEETVGAMAELVKEGKIKYLGLSEAGVKTLERASAVHPISALQSEFSLWSRHLETEILPVCKRLGIGLVPYSPLGRGFLTGSIKSRSDLDEGDWRLNNPRFSEDNFHHNLVLVDKIIQLAKSKYCTPAQLALAWILHQGEDYVPIPGTRSSERLIENAGAITIALSPVELEQINQLIPADLVFGERYPEAAMANLDK</sequence>
<gene>
    <name evidence="3" type="ORF">GARC_1245</name>
</gene>
<dbReference type="InterPro" id="IPR023210">
    <property type="entry name" value="NADP_OxRdtase_dom"/>
</dbReference>
<dbReference type="PANTHER" id="PTHR43625:SF40">
    <property type="entry name" value="ALDO-KETO REDUCTASE YAKC [NADP(+)]"/>
    <property type="match status" value="1"/>
</dbReference>
<dbReference type="SUPFAM" id="SSF51430">
    <property type="entry name" value="NAD(P)-linked oxidoreductase"/>
    <property type="match status" value="1"/>
</dbReference>
<dbReference type="STRING" id="493475.GARC_1245"/>
<dbReference type="PANTHER" id="PTHR43625">
    <property type="entry name" value="AFLATOXIN B1 ALDEHYDE REDUCTASE"/>
    <property type="match status" value="1"/>
</dbReference>
<keyword evidence="4" id="KW-1185">Reference proteome</keyword>
<comment type="caution">
    <text evidence="3">The sequence shown here is derived from an EMBL/GenBank/DDBJ whole genome shotgun (WGS) entry which is preliminary data.</text>
</comment>
<dbReference type="Proteomes" id="UP000006327">
    <property type="component" value="Unassembled WGS sequence"/>
</dbReference>
<dbReference type="InterPro" id="IPR050791">
    <property type="entry name" value="Aldo-Keto_reductase"/>
</dbReference>